<dbReference type="RefSeq" id="WP_132119783.1">
    <property type="nucleotide sequence ID" value="NZ_SMJU01000010.1"/>
</dbReference>
<dbReference type="Pfam" id="PF02462">
    <property type="entry name" value="Opacity"/>
    <property type="match status" value="1"/>
</dbReference>
<feature type="signal peptide" evidence="2">
    <location>
        <begin position="1"/>
        <end position="23"/>
    </location>
</feature>
<proteinExistence type="inferred from homology"/>
<dbReference type="AlphaFoldDB" id="A0A4R4KA63"/>
<sequence>MKKFLPYVWVLLGLLFSSSSTLAQLSVEANAGYGLPTETGSAGVWGGGVAVKYYLNSQMAFGVRGRLYAESIQQSGNGISGSLTAVNIPIMGMFEYHFSERDLHPYVGMEAGVIRSALTADISFNRQQFYNDTVSDLHLGVAPKAGVGYDLTQGLTAMAEVIYTVGFGKNQAGNTQFNLESASRFLTVHAGLSFTFGNRYK</sequence>
<dbReference type="OrthoDB" id="945732at2"/>
<dbReference type="Proteomes" id="UP000295706">
    <property type="component" value="Unassembled WGS sequence"/>
</dbReference>
<dbReference type="EMBL" id="SMJU01000010">
    <property type="protein sequence ID" value="TDB63426.1"/>
    <property type="molecule type" value="Genomic_DNA"/>
</dbReference>
<dbReference type="InterPro" id="IPR003394">
    <property type="entry name" value="Porin_opacity"/>
</dbReference>
<evidence type="ECO:0000256" key="1">
    <source>
        <dbReference type="ARBA" id="ARBA00009830"/>
    </source>
</evidence>
<feature type="chain" id="PRO_5020285660" description="Porin opacity type domain-containing protein" evidence="2">
    <location>
        <begin position="24"/>
        <end position="201"/>
    </location>
</feature>
<gene>
    <name evidence="4" type="ORF">EZE20_16825</name>
</gene>
<accession>A0A4R4KA63</accession>
<dbReference type="InterPro" id="IPR011250">
    <property type="entry name" value="OMP/PagP_B-barrel"/>
</dbReference>
<evidence type="ECO:0000256" key="2">
    <source>
        <dbReference type="SAM" id="SignalP"/>
    </source>
</evidence>
<keyword evidence="2" id="KW-0732">Signal</keyword>
<dbReference type="Gene3D" id="2.40.160.20">
    <property type="match status" value="1"/>
</dbReference>
<reference evidence="4 5" key="1">
    <citation type="submission" date="2019-02" db="EMBL/GenBank/DDBJ databases">
        <title>Arundinibacter roseus gen. nov., sp. nov., a new member of the family Cytophagaceae.</title>
        <authorList>
            <person name="Szuroczki S."/>
            <person name="Khayer B."/>
            <person name="Sproer C."/>
            <person name="Toumi M."/>
            <person name="Szabo A."/>
            <person name="Felfoldi T."/>
            <person name="Schumann P."/>
            <person name="Toth E."/>
        </authorList>
    </citation>
    <scope>NUCLEOTIDE SEQUENCE [LARGE SCALE GENOMIC DNA]</scope>
    <source>
        <strain evidence="4 5">DMA-k-7a</strain>
    </source>
</reference>
<organism evidence="4 5">
    <name type="scientific">Arundinibacter roseus</name>
    <dbReference type="NCBI Taxonomy" id="2070510"/>
    <lineage>
        <taxon>Bacteria</taxon>
        <taxon>Pseudomonadati</taxon>
        <taxon>Bacteroidota</taxon>
        <taxon>Cytophagia</taxon>
        <taxon>Cytophagales</taxon>
        <taxon>Spirosomataceae</taxon>
        <taxon>Arundinibacter</taxon>
    </lineage>
</organism>
<protein>
    <recommendedName>
        <fullName evidence="3">Porin opacity type domain-containing protein</fullName>
    </recommendedName>
</protein>
<name>A0A4R4KA63_9BACT</name>
<evidence type="ECO:0000313" key="5">
    <source>
        <dbReference type="Proteomes" id="UP000295706"/>
    </source>
</evidence>
<keyword evidence="5" id="KW-1185">Reference proteome</keyword>
<evidence type="ECO:0000259" key="3">
    <source>
        <dbReference type="Pfam" id="PF02462"/>
    </source>
</evidence>
<comment type="similarity">
    <text evidence="1">Belongs to the opacity porin family.</text>
</comment>
<comment type="caution">
    <text evidence="4">The sequence shown here is derived from an EMBL/GenBank/DDBJ whole genome shotgun (WGS) entry which is preliminary data.</text>
</comment>
<dbReference type="SUPFAM" id="SSF56925">
    <property type="entry name" value="OMPA-like"/>
    <property type="match status" value="1"/>
</dbReference>
<feature type="domain" description="Porin opacity type" evidence="3">
    <location>
        <begin position="91"/>
        <end position="170"/>
    </location>
</feature>
<evidence type="ECO:0000313" key="4">
    <source>
        <dbReference type="EMBL" id="TDB63426.1"/>
    </source>
</evidence>